<dbReference type="Proteomes" id="UP000266861">
    <property type="component" value="Unassembled WGS sequence"/>
</dbReference>
<evidence type="ECO:0000313" key="3">
    <source>
        <dbReference type="Proteomes" id="UP000266861"/>
    </source>
</evidence>
<evidence type="ECO:0000313" key="2">
    <source>
        <dbReference type="EMBL" id="RHZ76320.1"/>
    </source>
</evidence>
<sequence length="109" mass="12863">MQNIMQLDSSYHTNKRKRTASEAFDDKFDYLYGIVSTATDWHFIMYTPEKIYCTKATYNVPLTEDILEDDAELRRNLKKVMGLLKDRTNVDDSPASKRARTEKYIKKQK</sequence>
<keyword evidence="3" id="KW-1185">Reference proteome</keyword>
<evidence type="ECO:0000256" key="1">
    <source>
        <dbReference type="SAM" id="MobiDB-lite"/>
    </source>
</evidence>
<feature type="compositionally biased region" description="Basic and acidic residues" evidence="1">
    <location>
        <begin position="99"/>
        <end position="109"/>
    </location>
</feature>
<comment type="caution">
    <text evidence="2">The sequence shown here is derived from an EMBL/GenBank/DDBJ whole genome shotgun (WGS) entry which is preliminary data.</text>
</comment>
<dbReference type="EMBL" id="PQFF01000187">
    <property type="protein sequence ID" value="RHZ76320.1"/>
    <property type="molecule type" value="Genomic_DNA"/>
</dbReference>
<protein>
    <submittedName>
        <fullName evidence="2">Uncharacterized protein</fullName>
    </submittedName>
</protein>
<dbReference type="AlphaFoldDB" id="A0A397IUL5"/>
<reference evidence="2 3" key="1">
    <citation type="submission" date="2018-08" db="EMBL/GenBank/DDBJ databases">
        <title>Genome and evolution of the arbuscular mycorrhizal fungus Diversispora epigaea (formerly Glomus versiforme) and its bacterial endosymbionts.</title>
        <authorList>
            <person name="Sun X."/>
            <person name="Fei Z."/>
            <person name="Harrison M."/>
        </authorList>
    </citation>
    <scope>NUCLEOTIDE SEQUENCE [LARGE SCALE GENOMIC DNA]</scope>
    <source>
        <strain evidence="2 3">IT104</strain>
    </source>
</reference>
<proteinExistence type="predicted"/>
<name>A0A397IUL5_9GLOM</name>
<dbReference type="OrthoDB" id="2412213at2759"/>
<gene>
    <name evidence="2" type="ORF">Glove_199g192</name>
</gene>
<feature type="region of interest" description="Disordered" evidence="1">
    <location>
        <begin position="89"/>
        <end position="109"/>
    </location>
</feature>
<organism evidence="2 3">
    <name type="scientific">Diversispora epigaea</name>
    <dbReference type="NCBI Taxonomy" id="1348612"/>
    <lineage>
        <taxon>Eukaryota</taxon>
        <taxon>Fungi</taxon>
        <taxon>Fungi incertae sedis</taxon>
        <taxon>Mucoromycota</taxon>
        <taxon>Glomeromycotina</taxon>
        <taxon>Glomeromycetes</taxon>
        <taxon>Diversisporales</taxon>
        <taxon>Diversisporaceae</taxon>
        <taxon>Diversispora</taxon>
    </lineage>
</organism>
<accession>A0A397IUL5</accession>